<feature type="compositionally biased region" description="Polar residues" evidence="1">
    <location>
        <begin position="78"/>
        <end position="92"/>
    </location>
</feature>
<reference evidence="2" key="2">
    <citation type="submission" date="2015-06" db="UniProtKB">
        <authorList>
            <consortium name="EnsemblPlants"/>
        </authorList>
    </citation>
    <scope>IDENTIFICATION</scope>
    <source>
        <strain evidence="2">DM1-3 516 R44</strain>
    </source>
</reference>
<evidence type="ECO:0000313" key="3">
    <source>
        <dbReference type="Proteomes" id="UP000011115"/>
    </source>
</evidence>
<dbReference type="Proteomes" id="UP000011115">
    <property type="component" value="Unassembled WGS sequence"/>
</dbReference>
<accession>M1C9D5</accession>
<protein>
    <submittedName>
        <fullName evidence="2">Uncharacterized protein</fullName>
    </submittedName>
</protein>
<evidence type="ECO:0000313" key="2">
    <source>
        <dbReference type="EnsemblPlants" id="PGSC0003DMT400062659"/>
    </source>
</evidence>
<dbReference type="EnsemblPlants" id="PGSC0003DMT400062659">
    <property type="protein sequence ID" value="PGSC0003DMT400062659"/>
    <property type="gene ID" value="PGSC0003DMG400024385"/>
</dbReference>
<keyword evidence="3" id="KW-1185">Reference proteome</keyword>
<feature type="compositionally biased region" description="Basic and acidic residues" evidence="1">
    <location>
        <begin position="118"/>
        <end position="137"/>
    </location>
</feature>
<dbReference type="AlphaFoldDB" id="M1C9D5"/>
<reference evidence="3" key="1">
    <citation type="journal article" date="2011" name="Nature">
        <title>Genome sequence and analysis of the tuber crop potato.</title>
        <authorList>
            <consortium name="The Potato Genome Sequencing Consortium"/>
        </authorList>
    </citation>
    <scope>NUCLEOTIDE SEQUENCE [LARGE SCALE GENOMIC DNA]</scope>
    <source>
        <strain evidence="3">cv. DM1-3 516 R44</strain>
    </source>
</reference>
<evidence type="ECO:0000256" key="1">
    <source>
        <dbReference type="SAM" id="MobiDB-lite"/>
    </source>
</evidence>
<dbReference type="Gramene" id="PGSC0003DMT400062659">
    <property type="protein sequence ID" value="PGSC0003DMT400062659"/>
    <property type="gene ID" value="PGSC0003DMG400024385"/>
</dbReference>
<name>M1C9D5_SOLTU</name>
<feature type="region of interest" description="Disordered" evidence="1">
    <location>
        <begin position="70"/>
        <end position="137"/>
    </location>
</feature>
<sequence>MPLHEKKNLWLCMTQQLQAQEEWNSPSAKLVKLITPRNSLRMPDKIENHIVSKPDISRLKCKHQHGQEIGCTGMHTGHQPSKSSKLYSSQLVTIHPSHKQNQASKYKKREAKMMSSENTKRDFHFTRLSKDPKLSTC</sequence>
<proteinExistence type="predicted"/>
<dbReference type="PaxDb" id="4113-PGSC0003DMT400062659"/>
<dbReference type="HOGENOM" id="CLU_1868734_0_0_1"/>
<dbReference type="InParanoid" id="M1C9D5"/>
<organism evidence="2 3">
    <name type="scientific">Solanum tuberosum</name>
    <name type="common">Potato</name>
    <dbReference type="NCBI Taxonomy" id="4113"/>
    <lineage>
        <taxon>Eukaryota</taxon>
        <taxon>Viridiplantae</taxon>
        <taxon>Streptophyta</taxon>
        <taxon>Embryophyta</taxon>
        <taxon>Tracheophyta</taxon>
        <taxon>Spermatophyta</taxon>
        <taxon>Magnoliopsida</taxon>
        <taxon>eudicotyledons</taxon>
        <taxon>Gunneridae</taxon>
        <taxon>Pentapetalae</taxon>
        <taxon>asterids</taxon>
        <taxon>lamiids</taxon>
        <taxon>Solanales</taxon>
        <taxon>Solanaceae</taxon>
        <taxon>Solanoideae</taxon>
        <taxon>Solaneae</taxon>
        <taxon>Solanum</taxon>
    </lineage>
</organism>